<gene>
    <name evidence="1" type="ORF">EZS28_024039</name>
</gene>
<proteinExistence type="predicted"/>
<comment type="caution">
    <text evidence="1">The sequence shown here is derived from an EMBL/GenBank/DDBJ whole genome shotgun (WGS) entry which is preliminary data.</text>
</comment>
<evidence type="ECO:0000313" key="2">
    <source>
        <dbReference type="Proteomes" id="UP000324800"/>
    </source>
</evidence>
<organism evidence="1 2">
    <name type="scientific">Streblomastix strix</name>
    <dbReference type="NCBI Taxonomy" id="222440"/>
    <lineage>
        <taxon>Eukaryota</taxon>
        <taxon>Metamonada</taxon>
        <taxon>Preaxostyla</taxon>
        <taxon>Oxymonadida</taxon>
        <taxon>Streblomastigidae</taxon>
        <taxon>Streblomastix</taxon>
    </lineage>
</organism>
<dbReference type="Proteomes" id="UP000324800">
    <property type="component" value="Unassembled WGS sequence"/>
</dbReference>
<dbReference type="InterPro" id="IPR011050">
    <property type="entry name" value="Pectin_lyase_fold/virulence"/>
</dbReference>
<reference evidence="1 2" key="1">
    <citation type="submission" date="2019-03" db="EMBL/GenBank/DDBJ databases">
        <title>Single cell metagenomics reveals metabolic interactions within the superorganism composed of flagellate Streblomastix strix and complex community of Bacteroidetes bacteria on its surface.</title>
        <authorList>
            <person name="Treitli S.C."/>
            <person name="Kolisko M."/>
            <person name="Husnik F."/>
            <person name="Keeling P."/>
            <person name="Hampl V."/>
        </authorList>
    </citation>
    <scope>NUCLEOTIDE SEQUENCE [LARGE SCALE GENOMIC DNA]</scope>
    <source>
        <strain evidence="1">ST1C</strain>
    </source>
</reference>
<evidence type="ECO:0000313" key="1">
    <source>
        <dbReference type="EMBL" id="KAA6380433.1"/>
    </source>
</evidence>
<dbReference type="EMBL" id="SNRW01007902">
    <property type="protein sequence ID" value="KAA6380433.1"/>
    <property type="molecule type" value="Genomic_DNA"/>
</dbReference>
<sequence length="993" mass="111987">MISKDGIIVKNAYGFCFSSNKFLNISGVSGTESLVYLMNIKPYKDRQTFTLTGNRFIGIGQDGPVKDVILVQVPDSDIKHFPNEFQYIIDDTFIVSSVATRCGGIEQIGNSFNLHVDNTIFFNNTGLKACDVLVDAEFMNAYNYNFQNTKTTPATSEYPSIWIRESDRSLIILANQTKFTVIDGTTNEMINGEKYHLSIGSALAYAKMGVIDGEIEIDMEKGRHYMDGSYNDTIKIGENLNNIEEFYSFYSPQKVAIFGSGERPFIQRSKTYPFSFLVNNGWDLRLNNLLVTSKMRVINKEFIRFSGNNLTIENIHFFDNYGDENLISLIGQFSYVSICSCLFKNNSVNCMIYCDPEIAKSKITISKNSFYNEDFIQSEHVVKATIYVEQSSIADIRIADNMFRFLKTLDPYGAPISINSPYPAISIEYNDFIDNIGGCSRGVVMNNVQLLRIESMFFSNKVYKIKDTFPGTPVVAVDAADLKQDFSYLISNFVNRRYVMQGKPPITGVRLEEQYASMNHAFQDLPDNTTAKLWVKVLGSKQIQEYNPICRHRMNLEILGIKYHNLKQGPPDEQGQPTQIDEFFGVSLRVRGNIHVGEDRSLSLLDLNITHLSPKTEQLIVCRKDAVITIKSVSFSVIHCDCQKNDDYMGYIRLEGRNTATFQKVIFGYTRMKDPNVEIGGGAAIFGRDVVQIAMQDVQFIDCTVNIMSLPLSAIRVGLAAGKKDLSTGFDDKHNGVISIADSVFNQTEEKAEVKMIEYPFEVGFKYPSIYTWTEINDYGSAMQYGDLLINNSQFTHLRGGAIRIRNVSMSVGLSSRFQYNRPMFFGAKGPEAHIHYEGHGIVSADTKSFIEDDKPEELKSVKWIISNEEKAQLTNKIMQNNQQGNANNNLPQLSKATGKYDRVQGGLVITLHNSKPILVGDLKAEIFQQGNERDVITLGVKQLRDVGQEKQLGAKLQSLLPVDSEKEIRRDWHVRLVYAPGVKSRDVAMKII</sequence>
<dbReference type="SUPFAM" id="SSF51126">
    <property type="entry name" value="Pectin lyase-like"/>
    <property type="match status" value="1"/>
</dbReference>
<protein>
    <submittedName>
        <fullName evidence="1">Uncharacterized protein</fullName>
    </submittedName>
</protein>
<name>A0A5J4VD74_9EUKA</name>
<dbReference type="AlphaFoldDB" id="A0A5J4VD74"/>
<accession>A0A5J4VD74</accession>